<proteinExistence type="predicted"/>
<sequence>MLCGPLLIAANDGGLRAHRRRESGFHGKSCDFGEVCTCPASQLRFLMPMNADQFELVVSRWIEGKTAERRTVEHLLGWNGKQPPTQQVAQHGQE</sequence>
<organism evidence="1 2">
    <name type="scientific">Blastopirellula retiformator</name>
    <dbReference type="NCBI Taxonomy" id="2527970"/>
    <lineage>
        <taxon>Bacteria</taxon>
        <taxon>Pseudomonadati</taxon>
        <taxon>Planctomycetota</taxon>
        <taxon>Planctomycetia</taxon>
        <taxon>Pirellulales</taxon>
        <taxon>Pirellulaceae</taxon>
        <taxon>Blastopirellula</taxon>
    </lineage>
</organism>
<accession>A0A5C5UZZ7</accession>
<keyword evidence="2" id="KW-1185">Reference proteome</keyword>
<name>A0A5C5UZZ7_9BACT</name>
<reference evidence="1 2" key="1">
    <citation type="submission" date="2019-02" db="EMBL/GenBank/DDBJ databases">
        <title>Deep-cultivation of Planctomycetes and their phenomic and genomic characterization uncovers novel biology.</title>
        <authorList>
            <person name="Wiegand S."/>
            <person name="Jogler M."/>
            <person name="Boedeker C."/>
            <person name="Pinto D."/>
            <person name="Vollmers J."/>
            <person name="Rivas-Marin E."/>
            <person name="Kohn T."/>
            <person name="Peeters S.H."/>
            <person name="Heuer A."/>
            <person name="Rast P."/>
            <person name="Oberbeckmann S."/>
            <person name="Bunk B."/>
            <person name="Jeske O."/>
            <person name="Meyerdierks A."/>
            <person name="Storesund J.E."/>
            <person name="Kallscheuer N."/>
            <person name="Luecker S."/>
            <person name="Lage O.M."/>
            <person name="Pohl T."/>
            <person name="Merkel B.J."/>
            <person name="Hornburger P."/>
            <person name="Mueller R.-W."/>
            <person name="Bruemmer F."/>
            <person name="Labrenz M."/>
            <person name="Spormann A.M."/>
            <person name="Op Den Camp H."/>
            <person name="Overmann J."/>
            <person name="Amann R."/>
            <person name="Jetten M.S.M."/>
            <person name="Mascher T."/>
            <person name="Medema M.H."/>
            <person name="Devos D.P."/>
            <person name="Kaster A.-K."/>
            <person name="Ovreas L."/>
            <person name="Rohde M."/>
            <person name="Galperin M.Y."/>
            <person name="Jogler C."/>
        </authorList>
    </citation>
    <scope>NUCLEOTIDE SEQUENCE [LARGE SCALE GENOMIC DNA]</scope>
    <source>
        <strain evidence="1 2">Enr8</strain>
    </source>
</reference>
<comment type="caution">
    <text evidence="1">The sequence shown here is derived from an EMBL/GenBank/DDBJ whole genome shotgun (WGS) entry which is preliminary data.</text>
</comment>
<dbReference type="Proteomes" id="UP000318878">
    <property type="component" value="Unassembled WGS sequence"/>
</dbReference>
<evidence type="ECO:0000313" key="1">
    <source>
        <dbReference type="EMBL" id="TWT31741.1"/>
    </source>
</evidence>
<protein>
    <submittedName>
        <fullName evidence="1">Uncharacterized protein</fullName>
    </submittedName>
</protein>
<evidence type="ECO:0000313" key="2">
    <source>
        <dbReference type="Proteomes" id="UP000318878"/>
    </source>
</evidence>
<dbReference type="AlphaFoldDB" id="A0A5C5UZZ7"/>
<gene>
    <name evidence="1" type="ORF">Enr8_36650</name>
</gene>
<dbReference type="EMBL" id="SJPF01000004">
    <property type="protein sequence ID" value="TWT31741.1"/>
    <property type="molecule type" value="Genomic_DNA"/>
</dbReference>